<feature type="region of interest" description="Disordered" evidence="1">
    <location>
        <begin position="473"/>
        <end position="516"/>
    </location>
</feature>
<dbReference type="AlphaFoldDB" id="A0A423SSK8"/>
<feature type="compositionally biased region" description="Polar residues" evidence="1">
    <location>
        <begin position="485"/>
        <end position="494"/>
    </location>
</feature>
<evidence type="ECO:0000313" key="2">
    <source>
        <dbReference type="EMBL" id="ROT67161.1"/>
    </source>
</evidence>
<accession>A0A423SSK8</accession>
<keyword evidence="3" id="KW-1185">Reference proteome</keyword>
<sequence>MEMGGEEKGEEEGEGRWEGKERGGRWGWEGGGKEREEGEGRWEEKGGREARRKSENRGQFGITISNFSASCSSRSEIPPPSQGESAYTTSLHPCNTTPHHLYNHRPHHQPTPLAYTTPAAPAYTTSTPPAYTTAHHRNTTATPPAYTTPATPAYTTPHHPCNTTATPPSLHHPLHHRHTTSLHTSTPPPNHQPTATPPLHAATPAYTTPPDAYTTSLHHPCSSSLHHLTHPCNPATTCNTSLHLHHCNTSLHQYTQPTPPLPPPPHHATTPPHTTPHHCMQHQPPRHTPPAPNHRHTTSLHHEGPFTPPAASPLVAEDRSPLVSLSSIVRREDVSEDARSLSSLFPIPSHHTRPRPSLSHPSLLDLSISSRSYLSHLLSSRSHSLVSPPLIFSVTRSLASLDAQVLSTIPSTYSDCHIATSSDQGESSDCQPGNRQCGWQATFSAAVIGRDKRLTITLLSSRKFPPSQYPACNTTRGHPLPPPQQNSWPHTNTLPPHILCRNANPTTLPPKLPEQPPPHLSLALPFFTLPLPSLAPSLPLPPSPSLSLPFPLSPLPSTSPSFLPSSCPPPPPSFLLPPLGSTFVPSLTDTHLSPPPSNPLHPPPSNPTDPTSNASSHNRPPTLIYGPRLLSSSSASNIADPPPTIYKFTIQTGRNRHPIPKRQIGISYAPTSPATHAAPPPNSSLRPGRSSKGHQAGSRNPL</sequence>
<gene>
    <name evidence="2" type="ORF">C7M84_014773</name>
</gene>
<feature type="region of interest" description="Disordered" evidence="1">
    <location>
        <begin position="252"/>
        <end position="310"/>
    </location>
</feature>
<feature type="compositionally biased region" description="Basic and acidic residues" evidence="1">
    <location>
        <begin position="14"/>
        <end position="24"/>
    </location>
</feature>
<dbReference type="EMBL" id="QCYY01002841">
    <property type="protein sequence ID" value="ROT67161.1"/>
    <property type="molecule type" value="Genomic_DNA"/>
</dbReference>
<proteinExistence type="predicted"/>
<evidence type="ECO:0000256" key="1">
    <source>
        <dbReference type="SAM" id="MobiDB-lite"/>
    </source>
</evidence>
<organism evidence="2 3">
    <name type="scientific">Penaeus vannamei</name>
    <name type="common">Whiteleg shrimp</name>
    <name type="synonym">Litopenaeus vannamei</name>
    <dbReference type="NCBI Taxonomy" id="6689"/>
    <lineage>
        <taxon>Eukaryota</taxon>
        <taxon>Metazoa</taxon>
        <taxon>Ecdysozoa</taxon>
        <taxon>Arthropoda</taxon>
        <taxon>Crustacea</taxon>
        <taxon>Multicrustacea</taxon>
        <taxon>Malacostraca</taxon>
        <taxon>Eumalacostraca</taxon>
        <taxon>Eucarida</taxon>
        <taxon>Decapoda</taxon>
        <taxon>Dendrobranchiata</taxon>
        <taxon>Penaeoidea</taxon>
        <taxon>Penaeidae</taxon>
        <taxon>Penaeus</taxon>
    </lineage>
</organism>
<feature type="compositionally biased region" description="Pro residues" evidence="1">
    <location>
        <begin position="257"/>
        <end position="266"/>
    </location>
</feature>
<feature type="region of interest" description="Disordered" evidence="1">
    <location>
        <begin position="585"/>
        <end position="642"/>
    </location>
</feature>
<feature type="region of interest" description="Disordered" evidence="1">
    <location>
        <begin position="162"/>
        <end position="211"/>
    </location>
</feature>
<feature type="compositionally biased region" description="Pro residues" evidence="1">
    <location>
        <begin position="507"/>
        <end position="516"/>
    </location>
</feature>
<reference evidence="2 3" key="1">
    <citation type="submission" date="2018-04" db="EMBL/GenBank/DDBJ databases">
        <authorList>
            <person name="Zhang X."/>
            <person name="Yuan J."/>
            <person name="Li F."/>
            <person name="Xiang J."/>
        </authorList>
    </citation>
    <scope>NUCLEOTIDE SEQUENCE [LARGE SCALE GENOMIC DNA]</scope>
    <source>
        <tissue evidence="2">Muscle</tissue>
    </source>
</reference>
<feature type="compositionally biased region" description="Low complexity" evidence="1">
    <location>
        <begin position="192"/>
        <end position="211"/>
    </location>
</feature>
<name>A0A423SSK8_PENVA</name>
<feature type="compositionally biased region" description="Low complexity" evidence="1">
    <location>
        <begin position="667"/>
        <end position="677"/>
    </location>
</feature>
<feature type="region of interest" description="Disordered" evidence="1">
    <location>
        <begin position="663"/>
        <end position="702"/>
    </location>
</feature>
<feature type="compositionally biased region" description="Basic and acidic residues" evidence="1">
    <location>
        <begin position="31"/>
        <end position="56"/>
    </location>
</feature>
<comment type="caution">
    <text evidence="2">The sequence shown here is derived from an EMBL/GenBank/DDBJ whole genome shotgun (WGS) entry which is preliminary data.</text>
</comment>
<protein>
    <submittedName>
        <fullName evidence="2">Uncharacterized protein</fullName>
    </submittedName>
</protein>
<feature type="region of interest" description="Disordered" evidence="1">
    <location>
        <begin position="1"/>
        <end position="61"/>
    </location>
</feature>
<dbReference type="Proteomes" id="UP000283509">
    <property type="component" value="Unassembled WGS sequence"/>
</dbReference>
<evidence type="ECO:0000313" key="3">
    <source>
        <dbReference type="Proteomes" id="UP000283509"/>
    </source>
</evidence>
<feature type="compositionally biased region" description="Low complexity" evidence="1">
    <location>
        <begin position="162"/>
        <end position="171"/>
    </location>
</feature>
<reference evidence="2 3" key="2">
    <citation type="submission" date="2019-01" db="EMBL/GenBank/DDBJ databases">
        <title>The decoding of complex shrimp genome reveals the adaptation for benthos swimmer, frequently molting mechanism and breeding impact on genome.</title>
        <authorList>
            <person name="Sun Y."/>
            <person name="Gao Y."/>
            <person name="Yu Y."/>
        </authorList>
    </citation>
    <scope>NUCLEOTIDE SEQUENCE [LARGE SCALE GENOMIC DNA]</scope>
    <source>
        <tissue evidence="2">Muscle</tissue>
    </source>
</reference>
<feature type="compositionally biased region" description="Pro residues" evidence="1">
    <location>
        <begin position="593"/>
        <end position="607"/>
    </location>
</feature>